<feature type="domain" description="SRCR" evidence="4">
    <location>
        <begin position="17"/>
        <end position="117"/>
    </location>
</feature>
<evidence type="ECO:0000313" key="5">
    <source>
        <dbReference type="EMBL" id="KAJ8032717.1"/>
    </source>
</evidence>
<feature type="disulfide bond" evidence="3">
    <location>
        <begin position="55"/>
        <end position="116"/>
    </location>
</feature>
<organism evidence="5 6">
    <name type="scientific">Holothuria leucospilota</name>
    <name type="common">Black long sea cucumber</name>
    <name type="synonym">Mertensiothuria leucospilota</name>
    <dbReference type="NCBI Taxonomy" id="206669"/>
    <lineage>
        <taxon>Eukaryota</taxon>
        <taxon>Metazoa</taxon>
        <taxon>Echinodermata</taxon>
        <taxon>Eleutherozoa</taxon>
        <taxon>Echinozoa</taxon>
        <taxon>Holothuroidea</taxon>
        <taxon>Aspidochirotacea</taxon>
        <taxon>Aspidochirotida</taxon>
        <taxon>Holothuriidae</taxon>
        <taxon>Holothuria</taxon>
    </lineage>
</organism>
<keyword evidence="1" id="KW-0732">Signal</keyword>
<proteinExistence type="predicted"/>
<sequence length="145" mass="16050">MLIPLLSAGTGNSIQDVRLAGGPSSSSGRIEVLFNREWRTVCDDGWNLTKSNVVCRQLGYQAAVVTYRSGFFGEGSAFIRLDELECIGNESALLECKQENISGLDCNLRQDAGVLCGSKNVWFEYIPLKYNLQLEMGNKLLNDTY</sequence>
<reference evidence="5" key="1">
    <citation type="submission" date="2021-10" db="EMBL/GenBank/DDBJ databases">
        <title>Tropical sea cucumber genome reveals ecological adaptation and Cuvierian tubules defense mechanism.</title>
        <authorList>
            <person name="Chen T."/>
        </authorList>
    </citation>
    <scope>NUCLEOTIDE SEQUENCE</scope>
    <source>
        <strain evidence="5">Nanhai2018</strain>
        <tissue evidence="5">Muscle</tissue>
    </source>
</reference>
<evidence type="ECO:0000256" key="2">
    <source>
        <dbReference type="ARBA" id="ARBA00023157"/>
    </source>
</evidence>
<dbReference type="AlphaFoldDB" id="A0A9Q1BTS0"/>
<keyword evidence="6" id="KW-1185">Reference proteome</keyword>
<accession>A0A9Q1BTS0</accession>
<dbReference type="OrthoDB" id="536948at2759"/>
<dbReference type="GO" id="GO:0016020">
    <property type="term" value="C:membrane"/>
    <property type="evidence" value="ECO:0007669"/>
    <property type="project" value="InterPro"/>
</dbReference>
<dbReference type="PROSITE" id="PS50287">
    <property type="entry name" value="SRCR_2"/>
    <property type="match status" value="1"/>
</dbReference>
<evidence type="ECO:0000313" key="6">
    <source>
        <dbReference type="Proteomes" id="UP001152320"/>
    </source>
</evidence>
<dbReference type="SMART" id="SM00202">
    <property type="entry name" value="SR"/>
    <property type="match status" value="1"/>
</dbReference>
<dbReference type="Pfam" id="PF00530">
    <property type="entry name" value="SRCR"/>
    <property type="match status" value="1"/>
</dbReference>
<dbReference type="InterPro" id="IPR001190">
    <property type="entry name" value="SRCR"/>
</dbReference>
<dbReference type="Proteomes" id="UP001152320">
    <property type="component" value="Chromosome 12"/>
</dbReference>
<name>A0A9Q1BTS0_HOLLE</name>
<dbReference type="EMBL" id="JAIZAY010000012">
    <property type="protein sequence ID" value="KAJ8032717.1"/>
    <property type="molecule type" value="Genomic_DNA"/>
</dbReference>
<dbReference type="FunFam" id="3.10.250.10:FF:000001">
    <property type="entry name" value="Lysyl oxidase 4 isoform X1"/>
    <property type="match status" value="1"/>
</dbReference>
<keyword evidence="2 3" id="KW-1015">Disulfide bond</keyword>
<dbReference type="PRINTS" id="PR00258">
    <property type="entry name" value="SPERACTRCPTR"/>
</dbReference>
<dbReference type="PANTHER" id="PTHR48071">
    <property type="entry name" value="SRCR DOMAIN-CONTAINING PROTEIN"/>
    <property type="match status" value="1"/>
</dbReference>
<dbReference type="PANTHER" id="PTHR48071:SF18">
    <property type="entry name" value="DELETED IN MALIGNANT BRAIN TUMORS 1 PROTEIN-RELATED"/>
    <property type="match status" value="1"/>
</dbReference>
<dbReference type="InterPro" id="IPR036772">
    <property type="entry name" value="SRCR-like_dom_sf"/>
</dbReference>
<feature type="disulfide bond" evidence="3">
    <location>
        <begin position="86"/>
        <end position="96"/>
    </location>
</feature>
<comment type="caution">
    <text evidence="5">The sequence shown here is derived from an EMBL/GenBank/DDBJ whole genome shotgun (WGS) entry which is preliminary data.</text>
</comment>
<dbReference type="Gene3D" id="3.10.250.10">
    <property type="entry name" value="SRCR-like domain"/>
    <property type="match status" value="1"/>
</dbReference>
<evidence type="ECO:0000256" key="1">
    <source>
        <dbReference type="ARBA" id="ARBA00022729"/>
    </source>
</evidence>
<gene>
    <name evidence="5" type="ORF">HOLleu_26330</name>
</gene>
<evidence type="ECO:0000256" key="3">
    <source>
        <dbReference type="PROSITE-ProRule" id="PRU00196"/>
    </source>
</evidence>
<protein>
    <submittedName>
        <fullName evidence="5">Neurotrypsin</fullName>
    </submittedName>
</protein>
<dbReference type="SUPFAM" id="SSF56487">
    <property type="entry name" value="SRCR-like"/>
    <property type="match status" value="1"/>
</dbReference>
<feature type="disulfide bond" evidence="3">
    <location>
        <begin position="42"/>
        <end position="106"/>
    </location>
</feature>
<evidence type="ECO:0000259" key="4">
    <source>
        <dbReference type="PROSITE" id="PS50287"/>
    </source>
</evidence>